<evidence type="ECO:0000313" key="5">
    <source>
        <dbReference type="EMBL" id="TRX20885.1"/>
    </source>
</evidence>
<reference evidence="5 6" key="1">
    <citation type="submission" date="2019-07" db="EMBL/GenBank/DDBJ databases">
        <title>Novel species of Flavobacterium.</title>
        <authorList>
            <person name="Liu Q."/>
            <person name="Xin Y.-H."/>
        </authorList>
    </citation>
    <scope>NUCLEOTIDE SEQUENCE [LARGE SCALE GENOMIC DNA]</scope>
    <source>
        <strain evidence="5 6">LB3P56</strain>
    </source>
</reference>
<feature type="domain" description="Soluble ligand binding" evidence="4">
    <location>
        <begin position="148"/>
        <end position="194"/>
    </location>
</feature>
<name>A0A553CK63_9FLAO</name>
<evidence type="ECO:0000256" key="1">
    <source>
        <dbReference type="ARBA" id="ARBA00022729"/>
    </source>
</evidence>
<dbReference type="InterPro" id="IPR049712">
    <property type="entry name" value="Poly_export"/>
</dbReference>
<feature type="domain" description="Polysaccharide export protein N-terminal" evidence="3">
    <location>
        <begin position="58"/>
        <end position="144"/>
    </location>
</feature>
<dbReference type="PROSITE" id="PS51257">
    <property type="entry name" value="PROKAR_LIPOPROTEIN"/>
    <property type="match status" value="1"/>
</dbReference>
<proteinExistence type="predicted"/>
<protein>
    <submittedName>
        <fullName evidence="5">Polysaccharide export protein</fullName>
    </submittedName>
</protein>
<dbReference type="GO" id="GO:0015159">
    <property type="term" value="F:polysaccharide transmembrane transporter activity"/>
    <property type="evidence" value="ECO:0007669"/>
    <property type="project" value="InterPro"/>
</dbReference>
<dbReference type="Gene3D" id="3.10.560.10">
    <property type="entry name" value="Outer membrane lipoprotein wza domain like"/>
    <property type="match status" value="1"/>
</dbReference>
<evidence type="ECO:0000259" key="4">
    <source>
        <dbReference type="Pfam" id="PF10531"/>
    </source>
</evidence>
<comment type="caution">
    <text evidence="5">The sequence shown here is derived from an EMBL/GenBank/DDBJ whole genome shotgun (WGS) entry which is preliminary data.</text>
</comment>
<evidence type="ECO:0000259" key="3">
    <source>
        <dbReference type="Pfam" id="PF02563"/>
    </source>
</evidence>
<dbReference type="PANTHER" id="PTHR33619">
    <property type="entry name" value="POLYSACCHARIDE EXPORT PROTEIN GFCE-RELATED"/>
    <property type="match status" value="1"/>
</dbReference>
<dbReference type="EMBL" id="VJZR01000007">
    <property type="protein sequence ID" value="TRX20885.1"/>
    <property type="molecule type" value="Genomic_DNA"/>
</dbReference>
<evidence type="ECO:0000313" key="6">
    <source>
        <dbReference type="Proteomes" id="UP000318585"/>
    </source>
</evidence>
<organism evidence="5 6">
    <name type="scientific">Flavobacterium franklandianum</name>
    <dbReference type="NCBI Taxonomy" id="2594430"/>
    <lineage>
        <taxon>Bacteria</taxon>
        <taxon>Pseudomonadati</taxon>
        <taxon>Bacteroidota</taxon>
        <taxon>Flavobacteriia</taxon>
        <taxon>Flavobacteriales</taxon>
        <taxon>Flavobacteriaceae</taxon>
        <taxon>Flavobacterium</taxon>
    </lineage>
</organism>
<dbReference type="AlphaFoldDB" id="A0A553CK63"/>
<dbReference type="OrthoDB" id="662756at2"/>
<keyword evidence="2" id="KW-0812">Transmembrane</keyword>
<keyword evidence="2" id="KW-0472">Membrane</keyword>
<keyword evidence="6" id="KW-1185">Reference proteome</keyword>
<dbReference type="InterPro" id="IPR003715">
    <property type="entry name" value="Poly_export_N"/>
</dbReference>
<accession>A0A553CK63</accession>
<dbReference type="Pfam" id="PF10531">
    <property type="entry name" value="SLBB"/>
    <property type="match status" value="1"/>
</dbReference>
<sequence>MKIKANHTDNLNKMIQPQKKILILIVGLLLLSSCASKKDVLYFNDINLKEQDETVFSDGKIQANDILSIVISSSSPELASIYNTNQPALSTINGYLVTIEGAITLPILGKIKVKDLTLLELENLLVQKLIAENHLSNATVTVRLTNAKFTILGEVKNPGTFTFNEQNISLLQALGYAGDLTINGQRQDVLIIREENNKRTYTTIDLTSKKWFDSPYYYIKPNDVIYVNPNGPKVTTSGYVPNLTNLLAVVSIAITTVILLTK</sequence>
<dbReference type="Pfam" id="PF02563">
    <property type="entry name" value="Poly_export"/>
    <property type="match status" value="1"/>
</dbReference>
<feature type="transmembrane region" description="Helical" evidence="2">
    <location>
        <begin position="239"/>
        <end position="260"/>
    </location>
</feature>
<dbReference type="Proteomes" id="UP000318585">
    <property type="component" value="Unassembled WGS sequence"/>
</dbReference>
<dbReference type="InterPro" id="IPR019554">
    <property type="entry name" value="Soluble_ligand-bd"/>
</dbReference>
<keyword evidence="1" id="KW-0732">Signal</keyword>
<dbReference type="PANTHER" id="PTHR33619:SF3">
    <property type="entry name" value="POLYSACCHARIDE EXPORT PROTEIN GFCE-RELATED"/>
    <property type="match status" value="1"/>
</dbReference>
<evidence type="ECO:0000256" key="2">
    <source>
        <dbReference type="SAM" id="Phobius"/>
    </source>
</evidence>
<gene>
    <name evidence="5" type="ORF">FNW17_09450</name>
</gene>
<keyword evidence="2" id="KW-1133">Transmembrane helix</keyword>